<dbReference type="PANTHER" id="PTHR40036:SF1">
    <property type="entry name" value="MACROCIN O-METHYLTRANSFERASE"/>
    <property type="match status" value="1"/>
</dbReference>
<dbReference type="Gene3D" id="3.40.50.20">
    <property type="match status" value="1"/>
</dbReference>
<protein>
    <recommendedName>
        <fullName evidence="3">Methyltransferase</fullName>
    </recommendedName>
</protein>
<dbReference type="Proteomes" id="UP000033163">
    <property type="component" value="Chromosome I"/>
</dbReference>
<dbReference type="EMBL" id="LN831776">
    <property type="protein sequence ID" value="CQR58604.1"/>
    <property type="molecule type" value="Genomic_DNA"/>
</dbReference>
<dbReference type="Gene3D" id="3.40.50.150">
    <property type="entry name" value="Vaccinia Virus protein VP39"/>
    <property type="match status" value="1"/>
</dbReference>
<dbReference type="InterPro" id="IPR008884">
    <property type="entry name" value="TylF_MeTrfase"/>
</dbReference>
<dbReference type="KEGG" id="pri:PRIO_6257"/>
<evidence type="ECO:0008006" key="3">
    <source>
        <dbReference type="Google" id="ProtNLM"/>
    </source>
</evidence>
<dbReference type="AlphaFoldDB" id="A0A0E4HEB1"/>
<dbReference type="HOGENOM" id="CLU_067071_0_0_9"/>
<gene>
    <name evidence="1" type="ORF">PRIO_6257</name>
</gene>
<evidence type="ECO:0000313" key="2">
    <source>
        <dbReference type="Proteomes" id="UP000033163"/>
    </source>
</evidence>
<accession>A0A0E4HEB1</accession>
<dbReference type="Pfam" id="PF05711">
    <property type="entry name" value="TylF"/>
    <property type="match status" value="1"/>
</dbReference>
<dbReference type="SUPFAM" id="SSF53335">
    <property type="entry name" value="S-adenosyl-L-methionine-dependent methyltransferases"/>
    <property type="match status" value="1"/>
</dbReference>
<dbReference type="RefSeq" id="WP_046505932.1">
    <property type="nucleotide sequence ID" value="NZ_LN831776.1"/>
</dbReference>
<name>A0A0E4HEB1_9BACL</name>
<sequence length="281" mass="30803">MEKAIIYGAGTTGKSIFEQIQKKGVSCIAFIDNDSNLHGRTINGVPVIAPSDIVTLNYDKVYIGTIMDIELLSQRLISMGVNESKIDDSLVSLSYKARIAFLKSQAEILRDREITGSCAECGVLSGSFAKVINETFYDKTLYLFDTFEGFDQRDIGMELTNGFSNSLAGTFGGLTSADAVMKSMPIPEKVVIKKGYFPETTAGIEDTFVFVNLDFDLYKPTLSGLDFFYPKLATGGILLIHDYFSIRFKGVKQAVDEFCQNNALMPISIGDTSSVVIVKNS</sequence>
<organism evidence="1 2">
    <name type="scientific">Paenibacillus riograndensis SBR5</name>
    <dbReference type="NCBI Taxonomy" id="1073571"/>
    <lineage>
        <taxon>Bacteria</taxon>
        <taxon>Bacillati</taxon>
        <taxon>Bacillota</taxon>
        <taxon>Bacilli</taxon>
        <taxon>Bacillales</taxon>
        <taxon>Paenibacillaceae</taxon>
        <taxon>Paenibacillus</taxon>
        <taxon>Paenibacillus sonchi group</taxon>
    </lineage>
</organism>
<reference evidence="2" key="1">
    <citation type="submission" date="2015-03" db="EMBL/GenBank/DDBJ databases">
        <authorList>
            <person name="Wibberg D."/>
        </authorList>
    </citation>
    <scope>NUCLEOTIDE SEQUENCE [LARGE SCALE GENOMIC DNA]</scope>
</reference>
<dbReference type="PATRIC" id="fig|1073571.4.peg.6688"/>
<dbReference type="InterPro" id="IPR029063">
    <property type="entry name" value="SAM-dependent_MTases_sf"/>
</dbReference>
<evidence type="ECO:0000313" key="1">
    <source>
        <dbReference type="EMBL" id="CQR58604.1"/>
    </source>
</evidence>
<dbReference type="PANTHER" id="PTHR40036">
    <property type="entry name" value="MACROCIN O-METHYLTRANSFERASE"/>
    <property type="match status" value="1"/>
</dbReference>
<proteinExistence type="predicted"/>